<proteinExistence type="predicted"/>
<evidence type="ECO:0000313" key="1">
    <source>
        <dbReference type="EnsemblProtists" id="HpaP807647"/>
    </source>
</evidence>
<dbReference type="InParanoid" id="M4BML0"/>
<dbReference type="VEuPathDB" id="FungiDB:HpaG807647"/>
<keyword evidence="2" id="KW-1185">Reference proteome</keyword>
<protein>
    <submittedName>
        <fullName evidence="1">Uncharacterized protein</fullName>
    </submittedName>
</protein>
<reference evidence="1" key="2">
    <citation type="submission" date="2015-06" db="UniProtKB">
        <authorList>
            <consortium name="EnsemblProtists"/>
        </authorList>
    </citation>
    <scope>IDENTIFICATION</scope>
    <source>
        <strain evidence="1">Emoy2</strain>
    </source>
</reference>
<accession>M4BML0</accession>
<dbReference type="Proteomes" id="UP000011713">
    <property type="component" value="Unassembled WGS sequence"/>
</dbReference>
<dbReference type="AlphaFoldDB" id="M4BML0"/>
<dbReference type="HOGENOM" id="CLU_2727650_0_0_1"/>
<organism evidence="1 2">
    <name type="scientific">Hyaloperonospora arabidopsidis (strain Emoy2)</name>
    <name type="common">Downy mildew agent</name>
    <name type="synonym">Peronospora arabidopsidis</name>
    <dbReference type="NCBI Taxonomy" id="559515"/>
    <lineage>
        <taxon>Eukaryota</taxon>
        <taxon>Sar</taxon>
        <taxon>Stramenopiles</taxon>
        <taxon>Oomycota</taxon>
        <taxon>Peronosporomycetes</taxon>
        <taxon>Peronosporales</taxon>
        <taxon>Peronosporaceae</taxon>
        <taxon>Hyaloperonospora</taxon>
    </lineage>
</organism>
<evidence type="ECO:0000313" key="2">
    <source>
        <dbReference type="Proteomes" id="UP000011713"/>
    </source>
</evidence>
<name>M4BML0_HYAAE</name>
<dbReference type="EnsemblProtists" id="HpaT807647">
    <property type="protein sequence ID" value="HpaP807647"/>
    <property type="gene ID" value="HpaG807647"/>
</dbReference>
<reference evidence="2" key="1">
    <citation type="journal article" date="2010" name="Science">
        <title>Signatures of adaptation to obligate biotrophy in the Hyaloperonospora arabidopsidis genome.</title>
        <authorList>
            <person name="Baxter L."/>
            <person name="Tripathy S."/>
            <person name="Ishaque N."/>
            <person name="Boot N."/>
            <person name="Cabral A."/>
            <person name="Kemen E."/>
            <person name="Thines M."/>
            <person name="Ah-Fong A."/>
            <person name="Anderson R."/>
            <person name="Badejoko W."/>
            <person name="Bittner-Eddy P."/>
            <person name="Boore J.L."/>
            <person name="Chibucos M.C."/>
            <person name="Coates M."/>
            <person name="Dehal P."/>
            <person name="Delehaunty K."/>
            <person name="Dong S."/>
            <person name="Downton P."/>
            <person name="Dumas B."/>
            <person name="Fabro G."/>
            <person name="Fronick C."/>
            <person name="Fuerstenberg S.I."/>
            <person name="Fulton L."/>
            <person name="Gaulin E."/>
            <person name="Govers F."/>
            <person name="Hughes L."/>
            <person name="Humphray S."/>
            <person name="Jiang R.H."/>
            <person name="Judelson H."/>
            <person name="Kamoun S."/>
            <person name="Kyung K."/>
            <person name="Meijer H."/>
            <person name="Minx P."/>
            <person name="Morris P."/>
            <person name="Nelson J."/>
            <person name="Phuntumart V."/>
            <person name="Qutob D."/>
            <person name="Rehmany A."/>
            <person name="Rougon-Cardoso A."/>
            <person name="Ryden P."/>
            <person name="Torto-Alalibo T."/>
            <person name="Studholme D."/>
            <person name="Wang Y."/>
            <person name="Win J."/>
            <person name="Wood J."/>
            <person name="Clifton S.W."/>
            <person name="Rogers J."/>
            <person name="Van den Ackerveken G."/>
            <person name="Jones J.D."/>
            <person name="McDowell J.M."/>
            <person name="Beynon J."/>
            <person name="Tyler B.M."/>
        </authorList>
    </citation>
    <scope>NUCLEOTIDE SEQUENCE [LARGE SCALE GENOMIC DNA]</scope>
    <source>
        <strain evidence="2">Emoy2</strain>
    </source>
</reference>
<sequence length="72" mass="7734">MLQLAKRYCALRSRAATASDVANCRTRETSETVGFLTPTGRVCSRWSLGHSTESRVPADACKDDAAVGMTPT</sequence>
<dbReference type="EMBL" id="JH598426">
    <property type="status" value="NOT_ANNOTATED_CDS"/>
    <property type="molecule type" value="Genomic_DNA"/>
</dbReference>